<dbReference type="InterPro" id="IPR050367">
    <property type="entry name" value="APC_superfamily"/>
</dbReference>
<name>A0A7G9S8I3_9SPHN</name>
<feature type="transmembrane region" description="Helical" evidence="9">
    <location>
        <begin position="355"/>
        <end position="379"/>
    </location>
</feature>
<feature type="transmembrane region" description="Helical" evidence="9">
    <location>
        <begin position="325"/>
        <end position="349"/>
    </location>
</feature>
<dbReference type="Proteomes" id="UP000515955">
    <property type="component" value="Chromosome"/>
</dbReference>
<keyword evidence="6 9" id="KW-1133">Transmembrane helix</keyword>
<dbReference type="PANTHER" id="PTHR42770:SF18">
    <property type="entry name" value="ARGININE_AGMATINE ANTIPORTER"/>
    <property type="match status" value="1"/>
</dbReference>
<evidence type="ECO:0000256" key="1">
    <source>
        <dbReference type="ARBA" id="ARBA00004651"/>
    </source>
</evidence>
<dbReference type="GO" id="GO:0022857">
    <property type="term" value="F:transmembrane transporter activity"/>
    <property type="evidence" value="ECO:0007669"/>
    <property type="project" value="InterPro"/>
</dbReference>
<dbReference type="Gene3D" id="1.20.1740.10">
    <property type="entry name" value="Amino acid/polyamine transporter I"/>
    <property type="match status" value="1"/>
</dbReference>
<accession>A0A7G9S8I3</accession>
<dbReference type="GO" id="GO:0005886">
    <property type="term" value="C:plasma membrane"/>
    <property type="evidence" value="ECO:0007669"/>
    <property type="project" value="UniProtKB-SubCell"/>
</dbReference>
<feature type="transmembrane region" description="Helical" evidence="9">
    <location>
        <begin position="163"/>
        <end position="182"/>
    </location>
</feature>
<protein>
    <recommendedName>
        <fullName evidence="3">Arginine/agmatine antiporter</fullName>
    </recommendedName>
</protein>
<comment type="similarity">
    <text evidence="2">Belongs to the amino acid-polyamine-organocation (APC) superfamily. Basic amino acid/polyamine antiporter (APA) (TC 2.A.3.2) family.</text>
</comment>
<dbReference type="RefSeq" id="WP_187541158.1">
    <property type="nucleotide sequence ID" value="NZ_CP060717.1"/>
</dbReference>
<feature type="transmembrane region" description="Helical" evidence="9">
    <location>
        <begin position="234"/>
        <end position="256"/>
    </location>
</feature>
<evidence type="ECO:0000313" key="11">
    <source>
        <dbReference type="Proteomes" id="UP000515955"/>
    </source>
</evidence>
<evidence type="ECO:0000256" key="8">
    <source>
        <dbReference type="ARBA" id="ARBA00045636"/>
    </source>
</evidence>
<feature type="transmembrane region" description="Helical" evidence="9">
    <location>
        <begin position="132"/>
        <end position="151"/>
    </location>
</feature>
<feature type="transmembrane region" description="Helical" evidence="9">
    <location>
        <begin position="108"/>
        <end position="126"/>
    </location>
</feature>
<evidence type="ECO:0000256" key="6">
    <source>
        <dbReference type="ARBA" id="ARBA00022989"/>
    </source>
</evidence>
<dbReference type="PIRSF" id="PIRSF006060">
    <property type="entry name" value="AA_transporter"/>
    <property type="match status" value="1"/>
</dbReference>
<dbReference type="KEGG" id="srhi:H9L12_07130"/>
<gene>
    <name evidence="10" type="ORF">H9L12_07130</name>
</gene>
<evidence type="ECO:0000256" key="4">
    <source>
        <dbReference type="ARBA" id="ARBA00022475"/>
    </source>
</evidence>
<comment type="function">
    <text evidence="8">Major component of the acid-resistance (AR) system allowing enteric pathogens to survive the acidic environment in the stomach. Exchanges extracellular arginine for its intracellular decarboxylation product agmatine (Agm) thereby expelling intracellular protons. Probably undergoes several conformational states in order to translocate the substrate across the membrane; keeps the substrate accessible to only 1 side of the membrane at a time by opening and closing 3 membrane-internal gates.</text>
</comment>
<evidence type="ECO:0000256" key="3">
    <source>
        <dbReference type="ARBA" id="ARBA00021069"/>
    </source>
</evidence>
<reference evidence="10 11" key="1">
    <citation type="submission" date="2020-08" db="EMBL/GenBank/DDBJ databases">
        <title>Genome sequence of Sphingomonas rhizophila KACC 19189T.</title>
        <authorList>
            <person name="Hyun D.-W."/>
            <person name="Bae J.-W."/>
        </authorList>
    </citation>
    <scope>NUCLEOTIDE SEQUENCE [LARGE SCALE GENOMIC DNA]</scope>
    <source>
        <strain evidence="10 11">KACC 19189</strain>
    </source>
</reference>
<sequence length="448" mass="45139">MELHTAPPPPPPPPPSKRLGKVMSLCMVVGTIIGSGITVLPATVAPFGFNIVLAFAVTIVGTICLALAMARLALKLPGGPYTYISVAFGDTTAFVTMWSYLISQWTGVAAVAIAVGGALGHVFPMVSSGVPLAAVAIGSILVLALVNLTGARSAGMLQVTATLIKIVPLLLVVLLVLLRLGTGQPLEALAPAPISMAGIAGAAALMLFAFTGFESAAVSTNVTDDAADVVPSATVNGTIFVALIYLVATLSVLWLLPAAVAGSSSAPFADATAPTLGPVAGALVAVIGAISAFGTGNALILLSVEVARSIANAGDLPPAFARTNRAGVATFSLLAATTVAVLLVLASISDNFVTVFNFVALVSAVAALVLYLVCAAAALKLKAEKPVLAGIAILYAVAMFVGAGWEATLWGFGLMLAGLPLRWWSRRLNSKAGGSTPATVPAPAELRE</sequence>
<feature type="transmembrane region" description="Helical" evidence="9">
    <location>
        <begin position="20"/>
        <end position="40"/>
    </location>
</feature>
<evidence type="ECO:0000256" key="7">
    <source>
        <dbReference type="ARBA" id="ARBA00023136"/>
    </source>
</evidence>
<evidence type="ECO:0000256" key="2">
    <source>
        <dbReference type="ARBA" id="ARBA00008220"/>
    </source>
</evidence>
<keyword evidence="5 9" id="KW-0812">Transmembrane</keyword>
<evidence type="ECO:0000256" key="9">
    <source>
        <dbReference type="SAM" id="Phobius"/>
    </source>
</evidence>
<dbReference type="Pfam" id="PF13520">
    <property type="entry name" value="AA_permease_2"/>
    <property type="match status" value="1"/>
</dbReference>
<dbReference type="EMBL" id="CP060717">
    <property type="protein sequence ID" value="QNN64158.1"/>
    <property type="molecule type" value="Genomic_DNA"/>
</dbReference>
<feature type="transmembrane region" description="Helical" evidence="9">
    <location>
        <begin position="386"/>
        <end position="403"/>
    </location>
</feature>
<feature type="transmembrane region" description="Helical" evidence="9">
    <location>
        <begin position="47"/>
        <end position="69"/>
    </location>
</feature>
<dbReference type="PANTHER" id="PTHR42770">
    <property type="entry name" value="AMINO ACID TRANSPORTER-RELATED"/>
    <property type="match status" value="1"/>
</dbReference>
<feature type="transmembrane region" description="Helical" evidence="9">
    <location>
        <begin position="194"/>
        <end position="213"/>
    </location>
</feature>
<proteinExistence type="inferred from homology"/>
<keyword evidence="4" id="KW-1003">Cell membrane</keyword>
<comment type="subcellular location">
    <subcellularLocation>
        <location evidence="1">Cell membrane</location>
        <topology evidence="1">Multi-pass membrane protein</topology>
    </subcellularLocation>
</comment>
<keyword evidence="11" id="KW-1185">Reference proteome</keyword>
<keyword evidence="7 9" id="KW-0472">Membrane</keyword>
<feature type="transmembrane region" description="Helical" evidence="9">
    <location>
        <begin position="81"/>
        <end position="101"/>
    </location>
</feature>
<evidence type="ECO:0000313" key="10">
    <source>
        <dbReference type="EMBL" id="QNN64158.1"/>
    </source>
</evidence>
<evidence type="ECO:0000256" key="5">
    <source>
        <dbReference type="ARBA" id="ARBA00022692"/>
    </source>
</evidence>
<dbReference type="AlphaFoldDB" id="A0A7G9S8I3"/>
<feature type="transmembrane region" description="Helical" evidence="9">
    <location>
        <begin position="276"/>
        <end position="304"/>
    </location>
</feature>
<organism evidence="10 11">
    <name type="scientific">Sphingomonas rhizophila</name>
    <dbReference type="NCBI Taxonomy" id="2071607"/>
    <lineage>
        <taxon>Bacteria</taxon>
        <taxon>Pseudomonadati</taxon>
        <taxon>Pseudomonadota</taxon>
        <taxon>Alphaproteobacteria</taxon>
        <taxon>Sphingomonadales</taxon>
        <taxon>Sphingomonadaceae</taxon>
        <taxon>Sphingomonas</taxon>
    </lineage>
</organism>
<dbReference type="InterPro" id="IPR002293">
    <property type="entry name" value="AA/rel_permease1"/>
</dbReference>